<gene>
    <name evidence="1" type="ORF">S12H4_40267</name>
</gene>
<sequence length="70" mass="7933">MKRNILRELLNAGKPTLGTHQMSSSPRVAELIGYSGVFDYIEFVEEYANWALADLENFARAVELFPHMSS</sequence>
<dbReference type="EMBL" id="BARW01024423">
    <property type="protein sequence ID" value="GAI91697.1"/>
    <property type="molecule type" value="Genomic_DNA"/>
</dbReference>
<proteinExistence type="predicted"/>
<dbReference type="Gene3D" id="3.20.20.60">
    <property type="entry name" value="Phosphoenolpyruvate-binding domains"/>
    <property type="match status" value="1"/>
</dbReference>
<accession>X1SF99</accession>
<dbReference type="AlphaFoldDB" id="X1SF99"/>
<name>X1SF99_9ZZZZ</name>
<dbReference type="SUPFAM" id="SSF51621">
    <property type="entry name" value="Phosphoenolpyruvate/pyruvate domain"/>
    <property type="match status" value="1"/>
</dbReference>
<organism evidence="1">
    <name type="scientific">marine sediment metagenome</name>
    <dbReference type="NCBI Taxonomy" id="412755"/>
    <lineage>
        <taxon>unclassified sequences</taxon>
        <taxon>metagenomes</taxon>
        <taxon>ecological metagenomes</taxon>
    </lineage>
</organism>
<reference evidence="1" key="1">
    <citation type="journal article" date="2014" name="Front. Microbiol.">
        <title>High frequency of phylogenetically diverse reductive dehalogenase-homologous genes in deep subseafloor sedimentary metagenomes.</title>
        <authorList>
            <person name="Kawai M."/>
            <person name="Futagami T."/>
            <person name="Toyoda A."/>
            <person name="Takaki Y."/>
            <person name="Nishi S."/>
            <person name="Hori S."/>
            <person name="Arai W."/>
            <person name="Tsubouchi T."/>
            <person name="Morono Y."/>
            <person name="Uchiyama I."/>
            <person name="Ito T."/>
            <person name="Fujiyama A."/>
            <person name="Inagaki F."/>
            <person name="Takami H."/>
        </authorList>
    </citation>
    <scope>NUCLEOTIDE SEQUENCE</scope>
    <source>
        <strain evidence="1">Expedition CK06-06</strain>
    </source>
</reference>
<comment type="caution">
    <text evidence="1">The sequence shown here is derived from an EMBL/GenBank/DDBJ whole genome shotgun (WGS) entry which is preliminary data.</text>
</comment>
<dbReference type="InterPro" id="IPR015813">
    <property type="entry name" value="Pyrv/PenolPyrv_kinase-like_dom"/>
</dbReference>
<dbReference type="InterPro" id="IPR040442">
    <property type="entry name" value="Pyrv_kinase-like_dom_sf"/>
</dbReference>
<evidence type="ECO:0000313" key="1">
    <source>
        <dbReference type="EMBL" id="GAI91697.1"/>
    </source>
</evidence>
<feature type="non-terminal residue" evidence="1">
    <location>
        <position position="70"/>
    </location>
</feature>
<protein>
    <submittedName>
        <fullName evidence="1">Uncharacterized protein</fullName>
    </submittedName>
</protein>
<dbReference type="GO" id="GO:0003824">
    <property type="term" value="F:catalytic activity"/>
    <property type="evidence" value="ECO:0007669"/>
    <property type="project" value="InterPro"/>
</dbReference>